<protein>
    <submittedName>
        <fullName evidence="1">Uncharacterized protein</fullName>
    </submittedName>
</protein>
<dbReference type="InParanoid" id="A0A369JMZ6"/>
<name>A0A369JMZ6_HYPMA</name>
<dbReference type="EMBL" id="LUEZ02000046">
    <property type="protein sequence ID" value="RDB23609.1"/>
    <property type="molecule type" value="Genomic_DNA"/>
</dbReference>
<sequence>MSGKFEGTYNSVELGNLRPGPVRGDVPLSHSQLTYALPRPYKLVGGYVLNPDSLTDLIPRTNTSPAIVPLM</sequence>
<organism evidence="1 2">
    <name type="scientific">Hypsizygus marmoreus</name>
    <name type="common">White beech mushroom</name>
    <name type="synonym">Agaricus marmoreus</name>
    <dbReference type="NCBI Taxonomy" id="39966"/>
    <lineage>
        <taxon>Eukaryota</taxon>
        <taxon>Fungi</taxon>
        <taxon>Dikarya</taxon>
        <taxon>Basidiomycota</taxon>
        <taxon>Agaricomycotina</taxon>
        <taxon>Agaricomycetes</taxon>
        <taxon>Agaricomycetidae</taxon>
        <taxon>Agaricales</taxon>
        <taxon>Tricholomatineae</taxon>
        <taxon>Lyophyllaceae</taxon>
        <taxon>Hypsizygus</taxon>
    </lineage>
</organism>
<dbReference type="AlphaFoldDB" id="A0A369JMZ6"/>
<reference evidence="1" key="1">
    <citation type="submission" date="2018-04" db="EMBL/GenBank/DDBJ databases">
        <title>Whole genome sequencing of Hypsizygus marmoreus.</title>
        <authorList>
            <person name="Choi I.-G."/>
            <person name="Min B."/>
            <person name="Kim J.-G."/>
            <person name="Kim S."/>
            <person name="Oh Y.-L."/>
            <person name="Kong W.-S."/>
            <person name="Park H."/>
            <person name="Jeong J."/>
            <person name="Song E.-S."/>
        </authorList>
    </citation>
    <scope>NUCLEOTIDE SEQUENCE [LARGE SCALE GENOMIC DNA]</scope>
    <source>
        <strain evidence="1">51987-8</strain>
    </source>
</reference>
<feature type="non-terminal residue" evidence="1">
    <location>
        <position position="71"/>
    </location>
</feature>
<proteinExistence type="predicted"/>
<evidence type="ECO:0000313" key="1">
    <source>
        <dbReference type="EMBL" id="RDB23609.1"/>
    </source>
</evidence>
<evidence type="ECO:0000313" key="2">
    <source>
        <dbReference type="Proteomes" id="UP000076154"/>
    </source>
</evidence>
<dbReference type="Proteomes" id="UP000076154">
    <property type="component" value="Unassembled WGS sequence"/>
</dbReference>
<accession>A0A369JMZ6</accession>
<keyword evidence="2" id="KW-1185">Reference proteome</keyword>
<gene>
    <name evidence="1" type="ORF">Hypma_009303</name>
</gene>
<comment type="caution">
    <text evidence="1">The sequence shown here is derived from an EMBL/GenBank/DDBJ whole genome shotgun (WGS) entry which is preliminary data.</text>
</comment>